<accession>A0A0F9QHQ7</accession>
<comment type="caution">
    <text evidence="1">The sequence shown here is derived from an EMBL/GenBank/DDBJ whole genome shotgun (WGS) entry which is preliminary data.</text>
</comment>
<proteinExistence type="predicted"/>
<evidence type="ECO:0000313" key="1">
    <source>
        <dbReference type="EMBL" id="KKN12681.1"/>
    </source>
</evidence>
<dbReference type="AlphaFoldDB" id="A0A0F9QHQ7"/>
<protein>
    <recommendedName>
        <fullName evidence="2">WbqC-like protein family protein</fullName>
    </recommendedName>
</protein>
<dbReference type="InterPro" id="IPR014985">
    <property type="entry name" value="WbqC"/>
</dbReference>
<evidence type="ECO:0008006" key="2">
    <source>
        <dbReference type="Google" id="ProtNLM"/>
    </source>
</evidence>
<sequence length="233" mass="27873">MPKKLGIMQPYYCPYIGYWQLMNAVDEFVVYDNIKYTKRGWINRNRFLQNGKDAFFTINLKKDSDYLDIKDRIISDVFDKKKKLKLFEASYRKAPYFKEIISFFESILFYDQTNLFKYIYHSIKEICKFLNIETRLIISSEINIDHNLKSQDKVLAICQNLEATKYINPIGGLELYSKETFNKQGIELKFIKSKSIEYKQLDNEFVPWLSIIDVMMFNSKEDISKLLNHYELI</sequence>
<dbReference type="Pfam" id="PF08889">
    <property type="entry name" value="WbqC"/>
    <property type="match status" value="1"/>
</dbReference>
<reference evidence="1" key="1">
    <citation type="journal article" date="2015" name="Nature">
        <title>Complex archaea that bridge the gap between prokaryotes and eukaryotes.</title>
        <authorList>
            <person name="Spang A."/>
            <person name="Saw J.H."/>
            <person name="Jorgensen S.L."/>
            <person name="Zaremba-Niedzwiedzka K."/>
            <person name="Martijn J."/>
            <person name="Lind A.E."/>
            <person name="van Eijk R."/>
            <person name="Schleper C."/>
            <person name="Guy L."/>
            <person name="Ettema T.J."/>
        </authorList>
    </citation>
    <scope>NUCLEOTIDE SEQUENCE</scope>
</reference>
<organism evidence="1">
    <name type="scientific">marine sediment metagenome</name>
    <dbReference type="NCBI Taxonomy" id="412755"/>
    <lineage>
        <taxon>unclassified sequences</taxon>
        <taxon>metagenomes</taxon>
        <taxon>ecological metagenomes</taxon>
    </lineage>
</organism>
<dbReference type="EMBL" id="LAZR01004005">
    <property type="protein sequence ID" value="KKN12681.1"/>
    <property type="molecule type" value="Genomic_DNA"/>
</dbReference>
<name>A0A0F9QHQ7_9ZZZZ</name>
<gene>
    <name evidence="1" type="ORF">LCGC14_1014080</name>
</gene>